<feature type="transmembrane region" description="Helical" evidence="1">
    <location>
        <begin position="12"/>
        <end position="32"/>
    </location>
</feature>
<proteinExistence type="predicted"/>
<protein>
    <submittedName>
        <fullName evidence="2">Uncharacterized protein</fullName>
    </submittedName>
</protein>
<sequence>MINNFTKEIQNYLLISGIASLLLYVFSIFLYFASAATYIGIAFDLSIIFLALGFYRFGKMLKSNFSSWKFVSISLTSASILDLFNITLYLIYNEKAVWISVGFQIYRLITGLIYYLLIIISFLKLFKLQKKIYSDDLSQVTPRLFLVYGYGLTSIGYVFLWTNEFLISDLVSRPDWLIDVASYILFVSNFIIILGFLNLVYFFQSIVKKKEEDLDETDDYEGEE</sequence>
<keyword evidence="1" id="KW-1133">Transmembrane helix</keyword>
<dbReference type="EMBL" id="CP084166">
    <property type="protein sequence ID" value="UJG41709.1"/>
    <property type="molecule type" value="Genomic_DNA"/>
</dbReference>
<evidence type="ECO:0000256" key="1">
    <source>
        <dbReference type="SAM" id="Phobius"/>
    </source>
</evidence>
<feature type="transmembrane region" description="Helical" evidence="1">
    <location>
        <begin position="181"/>
        <end position="203"/>
    </location>
</feature>
<feature type="transmembrane region" description="Helical" evidence="1">
    <location>
        <begin position="144"/>
        <end position="161"/>
    </location>
</feature>
<feature type="transmembrane region" description="Helical" evidence="1">
    <location>
        <begin position="104"/>
        <end position="123"/>
    </location>
</feature>
<gene>
    <name evidence="2" type="ORF">K9W45_04395</name>
</gene>
<organism evidence="2">
    <name type="scientific">Candidatus Heimdallarchaeum aukensis</name>
    <dbReference type="NCBI Taxonomy" id="2876573"/>
    <lineage>
        <taxon>Archaea</taxon>
        <taxon>Promethearchaeati</taxon>
        <taxon>Candidatus Heimdallarchaeota</taxon>
        <taxon>Candidatus Heimdallarchaeia (ex Rinke et al. 2021) (nom. nud.)</taxon>
        <taxon>Candidatus Heimdallarchaeales</taxon>
        <taxon>Candidatus Heimdallarchaeaceae</taxon>
        <taxon>Candidatus Heimdallarchaeum</taxon>
    </lineage>
</organism>
<name>A0A9Y1BMF9_9ARCH</name>
<feature type="transmembrane region" description="Helical" evidence="1">
    <location>
        <begin position="70"/>
        <end position="92"/>
    </location>
</feature>
<keyword evidence="1" id="KW-0812">Transmembrane</keyword>
<keyword evidence="1" id="KW-0472">Membrane</keyword>
<dbReference type="AlphaFoldDB" id="A0A9Y1BMF9"/>
<evidence type="ECO:0000313" key="2">
    <source>
        <dbReference type="EMBL" id="UJG41709.1"/>
    </source>
</evidence>
<dbReference type="Proteomes" id="UP001201020">
    <property type="component" value="Chromosome"/>
</dbReference>
<reference evidence="2" key="1">
    <citation type="journal article" date="2022" name="Nat. Microbiol.">
        <title>Unique mobile elements and scalable gene flow at the prokaryote-eukaryote boundary revealed by circularized Asgard archaea genomes.</title>
        <authorList>
            <person name="Wu F."/>
            <person name="Speth D.R."/>
            <person name="Philosof A."/>
            <person name="Cremiere A."/>
            <person name="Narayanan A."/>
            <person name="Barco R.A."/>
            <person name="Connon S.A."/>
            <person name="Amend J.P."/>
            <person name="Antoshechkin I.A."/>
            <person name="Orphan V.J."/>
        </authorList>
    </citation>
    <scope>NUCLEOTIDE SEQUENCE</scope>
    <source>
        <strain evidence="2">PM71</strain>
    </source>
</reference>
<feature type="transmembrane region" description="Helical" evidence="1">
    <location>
        <begin position="38"/>
        <end position="58"/>
    </location>
</feature>
<accession>A0A9Y1BMF9</accession>